<evidence type="ECO:0000313" key="4">
    <source>
        <dbReference type="Proteomes" id="UP000076038"/>
    </source>
</evidence>
<gene>
    <name evidence="3" type="ORF">A3Q41_00617</name>
</gene>
<dbReference type="KEGG" id="rhs:A3Q41_00617"/>
<evidence type="ECO:0000259" key="2">
    <source>
        <dbReference type="Pfam" id="PF03779"/>
    </source>
</evidence>
<proteinExistence type="predicted"/>
<dbReference type="Pfam" id="PF03779">
    <property type="entry name" value="SPW"/>
    <property type="match status" value="1"/>
</dbReference>
<dbReference type="PATRIC" id="fig|1653479.3.peg.630"/>
<reference evidence="4" key="2">
    <citation type="submission" date="2016-04" db="EMBL/GenBank/DDBJ databases">
        <title>Complete Genome and Plasmid Sequences for Rhodococcus fascians D188 and Draft Sequences for Rhodococcus spp. Isolates PBTS 1 and PBTS 2.</title>
        <authorList>
            <person name="Stamer R."/>
            <person name="Vereecke D."/>
            <person name="Zhang Y."/>
            <person name="Schilkey F."/>
            <person name="Devitt N."/>
            <person name="Randall J."/>
        </authorList>
    </citation>
    <scope>NUCLEOTIDE SEQUENCE [LARGE SCALE GENOMIC DNA]</scope>
    <source>
        <strain evidence="4">PBTS2</strain>
    </source>
</reference>
<name>A0A143QHT0_RHOFA</name>
<dbReference type="EMBL" id="CP015220">
    <property type="protein sequence ID" value="AMY21937.1"/>
    <property type="molecule type" value="Genomic_DNA"/>
</dbReference>
<keyword evidence="1" id="KW-1133">Transmembrane helix</keyword>
<dbReference type="InterPro" id="IPR005530">
    <property type="entry name" value="SPW"/>
</dbReference>
<dbReference type="Proteomes" id="UP000076038">
    <property type="component" value="Chromosome"/>
</dbReference>
<evidence type="ECO:0000313" key="3">
    <source>
        <dbReference type="EMBL" id="AMY21937.1"/>
    </source>
</evidence>
<dbReference type="AlphaFoldDB" id="A0A143QHT0"/>
<feature type="domain" description="SPW repeat-containing integral membrane" evidence="2">
    <location>
        <begin position="12"/>
        <end position="107"/>
    </location>
</feature>
<keyword evidence="1" id="KW-0812">Transmembrane</keyword>
<protein>
    <recommendedName>
        <fullName evidence="2">SPW repeat-containing integral membrane domain-containing protein</fullName>
    </recommendedName>
</protein>
<keyword evidence="1" id="KW-0472">Membrane</keyword>
<feature type="transmembrane region" description="Helical" evidence="1">
    <location>
        <begin position="38"/>
        <end position="57"/>
    </location>
</feature>
<feature type="transmembrane region" description="Helical" evidence="1">
    <location>
        <begin position="69"/>
        <end position="87"/>
    </location>
</feature>
<reference evidence="3 4" key="1">
    <citation type="journal article" date="2016" name="Genome Announc.">
        <title>Complete Genome and Plasmid Sequences for Rhodococcus fascians D188 and Draft Sequences for Rhodococcus Isolates PBTS 1 and PBTS 2.</title>
        <authorList>
            <person name="Stamler R.A."/>
            <person name="Vereecke D."/>
            <person name="Zhang Y."/>
            <person name="Schilkey F."/>
            <person name="Devitt N."/>
            <person name="Randall J.J."/>
        </authorList>
    </citation>
    <scope>NUCLEOTIDE SEQUENCE [LARGE SCALE GENOMIC DNA]</scope>
    <source>
        <strain evidence="3 4">PBTS2</strain>
    </source>
</reference>
<organism evidence="3 4">
    <name type="scientific">Rhodococcoides fascians</name>
    <name type="common">Rhodococcus fascians</name>
    <dbReference type="NCBI Taxonomy" id="1828"/>
    <lineage>
        <taxon>Bacteria</taxon>
        <taxon>Bacillati</taxon>
        <taxon>Actinomycetota</taxon>
        <taxon>Actinomycetes</taxon>
        <taxon>Mycobacteriales</taxon>
        <taxon>Nocardiaceae</taxon>
        <taxon>Rhodococcoides</taxon>
    </lineage>
</organism>
<feature type="transmembrane region" description="Helical" evidence="1">
    <location>
        <begin position="12"/>
        <end position="32"/>
    </location>
</feature>
<feature type="transmembrane region" description="Helical" evidence="1">
    <location>
        <begin position="93"/>
        <end position="112"/>
    </location>
</feature>
<dbReference type="RefSeq" id="WP_032381228.1">
    <property type="nucleotide sequence ID" value="NZ_CAKKLU010000003.1"/>
</dbReference>
<keyword evidence="4" id="KW-1185">Reference proteome</keyword>
<dbReference type="OrthoDB" id="4462882at2"/>
<evidence type="ECO:0000256" key="1">
    <source>
        <dbReference type="SAM" id="Phobius"/>
    </source>
</evidence>
<sequence length="134" mass="13756">MSNRQRTSEIVRDVVVFVTGAVLVASTVWLPVQGDQEVTGAILVLGILAASSALWAIGSASRQSHWTHVGLGVLLAVSPALMVFPSGLLAADLFAIVGGLVIAAMGALGVIASRRAPVTSRVVASSNERTGVRI</sequence>
<accession>A0A143QHT0</accession>